<evidence type="ECO:0000313" key="3">
    <source>
        <dbReference type="Proteomes" id="UP001057375"/>
    </source>
</evidence>
<protein>
    <submittedName>
        <fullName evidence="2">Uncharacterized protein</fullName>
    </submittedName>
</protein>
<dbReference type="EMBL" id="BQXS01000108">
    <property type="protein sequence ID" value="GKT27938.1"/>
    <property type="molecule type" value="Genomic_DNA"/>
</dbReference>
<evidence type="ECO:0000313" key="2">
    <source>
        <dbReference type="EMBL" id="GKT27938.1"/>
    </source>
</evidence>
<name>A0ABQ5K694_9EUKA</name>
<sequence>MFNTHPPKRIANEQTKKLPKGVQKIFKGKMGEAIKVLDNSVQLVDFGTDTIKGTLNTKGHIIWNAIWSPCGSYIAILSRHSIFICKSGTLERIVWKHELVKLLGGCWTAVTGSSEEISAANRQTCFVYATQLHFKYVIPTGDSNDQGVFTSICRPAVPLNIRGHVARTYIISDRTARRIDDVLQSATATIATHVAVALNPLFDCAVTTSSVRAKSRALKCVSARMTVVQDVLFSVDVRPASTTTTQQEPPSSSTVPSPSVPQPTSHRHCMYLPDHNRSGSISTLISTFADIDRRIRTHGHSEINKGLERLLTCTQCYLVGRKRKRGRKGKGNGKYRKSEKFIEHGRIAKGVQIALQKSLPVDANTASAAIGVQHPDLPSGVAPFEHIPSDTPPLIITA</sequence>
<gene>
    <name evidence="2" type="ORF">ADUPG1_000298</name>
</gene>
<accession>A0ABQ5K694</accession>
<organism evidence="2 3">
    <name type="scientific">Aduncisulcus paluster</name>
    <dbReference type="NCBI Taxonomy" id="2918883"/>
    <lineage>
        <taxon>Eukaryota</taxon>
        <taxon>Metamonada</taxon>
        <taxon>Carpediemonas-like organisms</taxon>
        <taxon>Aduncisulcus</taxon>
    </lineage>
</organism>
<dbReference type="SUPFAM" id="SSF82171">
    <property type="entry name" value="DPP6 N-terminal domain-like"/>
    <property type="match status" value="1"/>
</dbReference>
<evidence type="ECO:0000256" key="1">
    <source>
        <dbReference type="SAM" id="MobiDB-lite"/>
    </source>
</evidence>
<feature type="non-terminal residue" evidence="2">
    <location>
        <position position="398"/>
    </location>
</feature>
<reference evidence="2" key="1">
    <citation type="submission" date="2022-03" db="EMBL/GenBank/DDBJ databases">
        <title>Draft genome sequence of Aduncisulcus paluster, a free-living microaerophilic Fornicata.</title>
        <authorList>
            <person name="Yuyama I."/>
            <person name="Kume K."/>
            <person name="Tamura T."/>
            <person name="Inagaki Y."/>
            <person name="Hashimoto T."/>
        </authorList>
    </citation>
    <scope>NUCLEOTIDE SEQUENCE</scope>
    <source>
        <strain evidence="2">NY0171</strain>
    </source>
</reference>
<comment type="caution">
    <text evidence="2">The sequence shown here is derived from an EMBL/GenBank/DDBJ whole genome shotgun (WGS) entry which is preliminary data.</text>
</comment>
<feature type="compositionally biased region" description="Low complexity" evidence="1">
    <location>
        <begin position="241"/>
        <end position="257"/>
    </location>
</feature>
<dbReference type="Proteomes" id="UP001057375">
    <property type="component" value="Unassembled WGS sequence"/>
</dbReference>
<keyword evidence="3" id="KW-1185">Reference proteome</keyword>
<proteinExistence type="predicted"/>
<feature type="region of interest" description="Disordered" evidence="1">
    <location>
        <begin position="241"/>
        <end position="267"/>
    </location>
</feature>